<keyword evidence="3" id="KW-0547">Nucleotide-binding</keyword>
<evidence type="ECO:0000256" key="1">
    <source>
        <dbReference type="ARBA" id="ARBA00012104"/>
    </source>
</evidence>
<dbReference type="SUPFAM" id="SSF53613">
    <property type="entry name" value="Ribokinase-like"/>
    <property type="match status" value="1"/>
</dbReference>
<dbReference type="GO" id="GO:0009443">
    <property type="term" value="P:pyridoxal 5'-phosphate salvage"/>
    <property type="evidence" value="ECO:0007669"/>
    <property type="project" value="InterPro"/>
</dbReference>
<dbReference type="Pfam" id="PF08543">
    <property type="entry name" value="Phos_pyr_kin"/>
    <property type="match status" value="1"/>
</dbReference>
<dbReference type="InterPro" id="IPR029056">
    <property type="entry name" value="Ribokinase-like"/>
</dbReference>
<dbReference type="InterPro" id="IPR004625">
    <property type="entry name" value="PyrdxlKinase"/>
</dbReference>
<dbReference type="AlphaFoldDB" id="A0A0K1R960"/>
<protein>
    <recommendedName>
        <fullName evidence="1">pyridoxal kinase</fullName>
        <ecNumber evidence="1">2.7.1.35</ecNumber>
    </recommendedName>
</protein>
<dbReference type="EC" id="2.7.1.35" evidence="1"/>
<dbReference type="GO" id="GO:0005829">
    <property type="term" value="C:cytosol"/>
    <property type="evidence" value="ECO:0007669"/>
    <property type="project" value="TreeGrafter"/>
</dbReference>
<organism evidence="7 8">
    <name type="scientific">Corynebacterium riegelii</name>
    <dbReference type="NCBI Taxonomy" id="156976"/>
    <lineage>
        <taxon>Bacteria</taxon>
        <taxon>Bacillati</taxon>
        <taxon>Actinomycetota</taxon>
        <taxon>Actinomycetes</taxon>
        <taxon>Mycobacteriales</taxon>
        <taxon>Corynebacteriaceae</taxon>
        <taxon>Corynebacterium</taxon>
    </lineage>
</organism>
<keyword evidence="4" id="KW-0418">Kinase</keyword>
<reference evidence="7 8" key="1">
    <citation type="submission" date="2015-08" db="EMBL/GenBank/DDBJ databases">
        <authorList>
            <person name="Babu N.S."/>
            <person name="Beckwith C.J."/>
            <person name="Beseler K.G."/>
            <person name="Brison A."/>
            <person name="Carone J.V."/>
            <person name="Caskin T.P."/>
            <person name="Diamond M."/>
            <person name="Durham M.E."/>
            <person name="Foxe J.M."/>
            <person name="Go M."/>
            <person name="Henderson B.A."/>
            <person name="Jones I.B."/>
            <person name="McGettigan J.A."/>
            <person name="Micheletti S.J."/>
            <person name="Nasrallah M.E."/>
            <person name="Ortiz D."/>
            <person name="Piller C.R."/>
            <person name="Privatt S.R."/>
            <person name="Schneider S.L."/>
            <person name="Sharp S."/>
            <person name="Smith T.C."/>
            <person name="Stanton J.D."/>
            <person name="Ullery H.E."/>
            <person name="Wilson R.J."/>
            <person name="Serrano M.G."/>
            <person name="Buck G."/>
            <person name="Lee V."/>
            <person name="Wang Y."/>
            <person name="Carvalho R."/>
            <person name="Voegtly L."/>
            <person name="Shi R."/>
            <person name="Duckworth R."/>
            <person name="Johnson A."/>
            <person name="Loviza R."/>
            <person name="Walstead R."/>
            <person name="Shah Z."/>
            <person name="Kiflezghi M."/>
            <person name="Wade K."/>
            <person name="Ball S.L."/>
            <person name="Bradley K.W."/>
            <person name="Asai D.J."/>
            <person name="Bowman C.A."/>
            <person name="Russell D.A."/>
            <person name="Pope W.H."/>
            <person name="Jacobs-Sera D."/>
            <person name="Hendrix R.W."/>
            <person name="Hatfull G.F."/>
        </authorList>
    </citation>
    <scope>NUCLEOTIDE SEQUENCE [LARGE SCALE GENOMIC DNA]</scope>
    <source>
        <strain evidence="7 8">PUDD_83A45</strain>
    </source>
</reference>
<name>A0A0K1R960_9CORY</name>
<dbReference type="EMBL" id="CP012342">
    <property type="protein sequence ID" value="AKV57938.1"/>
    <property type="molecule type" value="Genomic_DNA"/>
</dbReference>
<proteinExistence type="predicted"/>
<dbReference type="GO" id="GO:0005524">
    <property type="term" value="F:ATP binding"/>
    <property type="evidence" value="ECO:0007669"/>
    <property type="project" value="UniProtKB-KW"/>
</dbReference>
<dbReference type="CDD" id="cd01173">
    <property type="entry name" value="pyridoxal_pyridoxamine_kinase"/>
    <property type="match status" value="1"/>
</dbReference>
<keyword evidence="5" id="KW-0067">ATP-binding</keyword>
<dbReference type="InterPro" id="IPR013749">
    <property type="entry name" value="PM/HMP-P_kinase-1"/>
</dbReference>
<dbReference type="KEGG" id="crie:AK829_00700"/>
<dbReference type="Proteomes" id="UP000060016">
    <property type="component" value="Chromosome"/>
</dbReference>
<keyword evidence="2" id="KW-0808">Transferase</keyword>
<sequence>MNIVSLQSHVAYGHVGNSAATFAMQRLGHEVWPVYTVNFSNHTEYPDWGGPVMDPAQVKDVLDGFSFAFDQVDLVVTGYLGSPELAEVVRETVTRIKAANPQARYICDPVIGNEEVGSFVSPEMPDVFREVLIPLADAITPNEWELNLLGVDLPSRALITSVGSDPLRMIDVSPEGTFCLSTPRLGGNVVGAGDLATALYAAMFDEPARDRLGHLGATMFDFVNEVRTRNLPELPLIECQELLVRPRSSFDVVEVEYP</sequence>
<dbReference type="Gene3D" id="3.40.1190.20">
    <property type="match status" value="1"/>
</dbReference>
<dbReference type="RefSeq" id="WP_052203384.1">
    <property type="nucleotide sequence ID" value="NZ_CALUAC010000052.1"/>
</dbReference>
<dbReference type="STRING" id="156976.AK829_00700"/>
<evidence type="ECO:0000256" key="3">
    <source>
        <dbReference type="ARBA" id="ARBA00022741"/>
    </source>
</evidence>
<dbReference type="PATRIC" id="fig|156976.3.peg.132"/>
<dbReference type="PANTHER" id="PTHR10534">
    <property type="entry name" value="PYRIDOXAL KINASE"/>
    <property type="match status" value="1"/>
</dbReference>
<keyword evidence="8" id="KW-1185">Reference proteome</keyword>
<evidence type="ECO:0000256" key="4">
    <source>
        <dbReference type="ARBA" id="ARBA00022777"/>
    </source>
</evidence>
<evidence type="ECO:0000256" key="5">
    <source>
        <dbReference type="ARBA" id="ARBA00022840"/>
    </source>
</evidence>
<dbReference type="GO" id="GO:0008478">
    <property type="term" value="F:pyridoxal kinase activity"/>
    <property type="evidence" value="ECO:0007669"/>
    <property type="project" value="UniProtKB-EC"/>
</dbReference>
<feature type="domain" description="Pyridoxamine kinase/Phosphomethylpyrimidine kinase" evidence="6">
    <location>
        <begin position="71"/>
        <end position="149"/>
    </location>
</feature>
<accession>A0A0K1R960</accession>
<evidence type="ECO:0000313" key="7">
    <source>
        <dbReference type="EMBL" id="AKV57938.1"/>
    </source>
</evidence>
<dbReference type="NCBIfam" id="TIGR00687">
    <property type="entry name" value="pyridox_kin"/>
    <property type="match status" value="1"/>
</dbReference>
<evidence type="ECO:0000259" key="6">
    <source>
        <dbReference type="Pfam" id="PF08543"/>
    </source>
</evidence>
<dbReference type="PANTHER" id="PTHR10534:SF2">
    <property type="entry name" value="PYRIDOXAL KINASE"/>
    <property type="match status" value="1"/>
</dbReference>
<gene>
    <name evidence="7" type="ORF">AK829_00700</name>
</gene>
<evidence type="ECO:0000256" key="2">
    <source>
        <dbReference type="ARBA" id="ARBA00022679"/>
    </source>
</evidence>
<evidence type="ECO:0000313" key="8">
    <source>
        <dbReference type="Proteomes" id="UP000060016"/>
    </source>
</evidence>